<evidence type="ECO:0000256" key="6">
    <source>
        <dbReference type="ARBA" id="ARBA00022737"/>
    </source>
</evidence>
<name>A0A077QTZ7_9BASI</name>
<evidence type="ECO:0000259" key="13">
    <source>
        <dbReference type="PROSITE" id="PS50089"/>
    </source>
</evidence>
<dbReference type="InterPro" id="IPR031127">
    <property type="entry name" value="E3_UB_ligase_RBR"/>
</dbReference>
<feature type="compositionally biased region" description="Basic and acidic residues" evidence="12">
    <location>
        <begin position="36"/>
        <end position="49"/>
    </location>
</feature>
<dbReference type="Pfam" id="PF01485">
    <property type="entry name" value="IBR"/>
    <property type="match status" value="1"/>
</dbReference>
<dbReference type="EMBL" id="HG529577">
    <property type="protein sequence ID" value="CDI53380.1"/>
    <property type="molecule type" value="Genomic_DNA"/>
</dbReference>
<dbReference type="AlphaFoldDB" id="A0A077QTZ7"/>
<protein>
    <recommendedName>
        <fullName evidence="3">RBR-type E3 ubiquitin transferase</fullName>
        <ecNumber evidence="3">2.3.2.31</ecNumber>
    </recommendedName>
</protein>
<feature type="compositionally biased region" description="Polar residues" evidence="12">
    <location>
        <begin position="131"/>
        <end position="142"/>
    </location>
</feature>
<dbReference type="CDD" id="cd20354">
    <property type="entry name" value="Rcat_RBR_RNF14"/>
    <property type="match status" value="1"/>
</dbReference>
<evidence type="ECO:0000313" key="15">
    <source>
        <dbReference type="EMBL" id="CDI53380.1"/>
    </source>
</evidence>
<keyword evidence="4" id="KW-0808">Transferase</keyword>
<keyword evidence="8" id="KW-0833">Ubl conjugation pathway</keyword>
<comment type="catalytic activity">
    <reaction evidence="1">
        <text>[E2 ubiquitin-conjugating enzyme]-S-ubiquitinyl-L-cysteine + [acceptor protein]-L-lysine = [E2 ubiquitin-conjugating enzyme]-L-cysteine + [acceptor protein]-N(6)-ubiquitinyl-L-lysine.</text>
        <dbReference type="EC" id="2.3.2.31"/>
    </reaction>
</comment>
<reference evidence="15" key="1">
    <citation type="journal article" date="2014" name="Genome Biol. Evol.">
        <title>Gene Loss Rather Than Gene Gain Is Associated with a Host Jump from Monocots to Dicots in the Smut Fungus Melanopsichium pennsylvanicum.</title>
        <authorList>
            <person name="Sharma R."/>
            <person name="Mishra B."/>
            <person name="Runge F."/>
            <person name="Thines M."/>
        </authorList>
    </citation>
    <scope>NUCLEOTIDE SEQUENCE</scope>
    <source>
        <strain evidence="15">4</strain>
    </source>
</reference>
<dbReference type="PANTHER" id="PTHR11685">
    <property type="entry name" value="RBR FAMILY RING FINGER AND IBR DOMAIN-CONTAINING"/>
    <property type="match status" value="1"/>
</dbReference>
<proteinExistence type="inferred from homology"/>
<evidence type="ECO:0000256" key="4">
    <source>
        <dbReference type="ARBA" id="ARBA00022679"/>
    </source>
</evidence>
<dbReference type="GO" id="GO:0016567">
    <property type="term" value="P:protein ubiquitination"/>
    <property type="evidence" value="ECO:0007669"/>
    <property type="project" value="InterPro"/>
</dbReference>
<dbReference type="Pfam" id="PF22191">
    <property type="entry name" value="IBR_1"/>
    <property type="match status" value="1"/>
</dbReference>
<dbReference type="EC" id="2.3.2.31" evidence="3"/>
<dbReference type="CDD" id="cd23821">
    <property type="entry name" value="RWD_IMPACT"/>
    <property type="match status" value="1"/>
</dbReference>
<feature type="compositionally biased region" description="Basic residues" evidence="12">
    <location>
        <begin position="97"/>
        <end position="109"/>
    </location>
</feature>
<feature type="region of interest" description="Disordered" evidence="12">
    <location>
        <begin position="83"/>
        <end position="111"/>
    </location>
</feature>
<feature type="region of interest" description="Disordered" evidence="12">
    <location>
        <begin position="23"/>
        <end position="49"/>
    </location>
</feature>
<dbReference type="InterPro" id="IPR002867">
    <property type="entry name" value="IBR_dom"/>
</dbReference>
<organism evidence="15">
    <name type="scientific">Melanopsichium pennsylvanicum 4</name>
    <dbReference type="NCBI Taxonomy" id="1398559"/>
    <lineage>
        <taxon>Eukaryota</taxon>
        <taxon>Fungi</taxon>
        <taxon>Dikarya</taxon>
        <taxon>Basidiomycota</taxon>
        <taxon>Ustilaginomycotina</taxon>
        <taxon>Ustilaginomycetes</taxon>
        <taxon>Ustilaginales</taxon>
        <taxon>Ustilaginaceae</taxon>
        <taxon>Melanopsichium</taxon>
    </lineage>
</organism>
<dbReference type="PROSITE" id="PS00518">
    <property type="entry name" value="ZF_RING_1"/>
    <property type="match status" value="1"/>
</dbReference>
<accession>A0A077QTZ7</accession>
<dbReference type="PROSITE" id="PS51873">
    <property type="entry name" value="TRIAD"/>
    <property type="match status" value="1"/>
</dbReference>
<keyword evidence="9" id="KW-0862">Zinc</keyword>
<sequence>MAPEAVLEECRERQEDEIVALQSIFSAPDDGEADDKDDRPSEPRVKLVQKEPEPILELYLPITLPRPTRIAVHTYTHIANRSSSEAQELEKLIQSQKPKRNGQNRRSKPAKLNAKACAFLPSSPALAASPENSQLIPQQSKVSAKEAEDAADTLCGPSLRQASNTESDTTSRRSQSPQNQRSQQPSTKLLSALVHLAPITLRVRLPQTYPAEQPPIIEDLTAPWLPSTTDRKDPLRACILQQLDLQYREMSGMEVLYIWATYLSEGFWASLLEDSASSQRTPPSFVLPDSALESSRASLYFEEHLQTPDAPPQLASQLIAHSRMCSRTTFDASSFDCAICLETRKGRACTRLAGCGHVFCSVCLAGYLSSLVDDGFHRQAKRCPDPECVALWSEREKQNLVDQEGNVIPPSKIKNPEVAPTDDSASPDSEEKVVVGLVTRPELSFILGPTRLAQLDGLSTKAKFEADPSVSYCPRSGCQAPVVRLATDENSGHWERFRECLSCGFAFCAWCSRSWHGPTSCPVSFQSELICRYLSLPRSSPDRAIMEQKFGRKTLETMVRKYEEEQQTQRWLSEYTTPCPTCGIAIEKSYGCNHMICKSCQTHYCYLCGKPISSQNPYQHFNTPVYDCYHRLFDGLLGDQAPQQARELGQGEEGRDNRDRHGGGQVHGGRDGDGRPGFALLLDENGIPIHLEPEDHEMDLLAWQHFV</sequence>
<evidence type="ECO:0000256" key="8">
    <source>
        <dbReference type="ARBA" id="ARBA00022786"/>
    </source>
</evidence>
<dbReference type="Gene3D" id="3.10.110.10">
    <property type="entry name" value="Ubiquitin Conjugating Enzyme"/>
    <property type="match status" value="1"/>
</dbReference>
<evidence type="ECO:0000256" key="3">
    <source>
        <dbReference type="ARBA" id="ARBA00012251"/>
    </source>
</evidence>
<dbReference type="SMART" id="SM00184">
    <property type="entry name" value="RING"/>
    <property type="match status" value="1"/>
</dbReference>
<dbReference type="Gene3D" id="1.20.120.1750">
    <property type="match status" value="1"/>
</dbReference>
<keyword evidence="6" id="KW-0677">Repeat</keyword>
<dbReference type="GO" id="GO:0061630">
    <property type="term" value="F:ubiquitin protein ligase activity"/>
    <property type="evidence" value="ECO:0007669"/>
    <property type="project" value="UniProtKB-EC"/>
</dbReference>
<evidence type="ECO:0000256" key="7">
    <source>
        <dbReference type="ARBA" id="ARBA00022771"/>
    </source>
</evidence>
<dbReference type="CDD" id="cd20341">
    <property type="entry name" value="BRcat_RBR_RNF14"/>
    <property type="match status" value="1"/>
</dbReference>
<feature type="region of interest" description="Disordered" evidence="12">
    <location>
        <begin position="644"/>
        <end position="677"/>
    </location>
</feature>
<feature type="region of interest" description="Disordered" evidence="12">
    <location>
        <begin position="128"/>
        <end position="186"/>
    </location>
</feature>
<dbReference type="SUPFAM" id="SSF57850">
    <property type="entry name" value="RING/U-box"/>
    <property type="match status" value="3"/>
</dbReference>
<dbReference type="Gene3D" id="3.30.40.10">
    <property type="entry name" value="Zinc/RING finger domain, C3HC4 (zinc finger)"/>
    <property type="match status" value="1"/>
</dbReference>
<keyword evidence="7 11" id="KW-0863">Zinc-finger</keyword>
<comment type="pathway">
    <text evidence="2">Protein modification; protein ubiquitination.</text>
</comment>
<evidence type="ECO:0000256" key="12">
    <source>
        <dbReference type="SAM" id="MobiDB-lite"/>
    </source>
</evidence>
<feature type="region of interest" description="Disordered" evidence="12">
    <location>
        <begin position="406"/>
        <end position="429"/>
    </location>
</feature>
<keyword evidence="5" id="KW-0479">Metal-binding</keyword>
<evidence type="ECO:0000256" key="11">
    <source>
        <dbReference type="PROSITE-ProRule" id="PRU00175"/>
    </source>
</evidence>
<dbReference type="SMART" id="SM00647">
    <property type="entry name" value="IBR"/>
    <property type="match status" value="2"/>
</dbReference>
<dbReference type="InterPro" id="IPR016135">
    <property type="entry name" value="UBQ-conjugating_enzyme/RWD"/>
</dbReference>
<feature type="domain" description="RING-type" evidence="14">
    <location>
        <begin position="333"/>
        <end position="632"/>
    </location>
</feature>
<feature type="compositionally biased region" description="Basic and acidic residues" evidence="12">
    <location>
        <begin position="652"/>
        <end position="674"/>
    </location>
</feature>
<evidence type="ECO:0000259" key="14">
    <source>
        <dbReference type="PROSITE" id="PS51873"/>
    </source>
</evidence>
<dbReference type="InterPro" id="IPR013083">
    <property type="entry name" value="Znf_RING/FYVE/PHD"/>
</dbReference>
<evidence type="ECO:0000256" key="1">
    <source>
        <dbReference type="ARBA" id="ARBA00001798"/>
    </source>
</evidence>
<feature type="compositionally biased region" description="Low complexity" evidence="12">
    <location>
        <begin position="172"/>
        <end position="186"/>
    </location>
</feature>
<evidence type="ECO:0000256" key="9">
    <source>
        <dbReference type="ARBA" id="ARBA00022833"/>
    </source>
</evidence>
<dbReference type="InterPro" id="IPR047548">
    <property type="entry name" value="Rcat_RBR_RNF14"/>
</dbReference>
<dbReference type="InterPro" id="IPR006575">
    <property type="entry name" value="RWD_dom"/>
</dbReference>
<dbReference type="InterPro" id="IPR044066">
    <property type="entry name" value="TRIAD_supradom"/>
</dbReference>
<dbReference type="Pfam" id="PF05773">
    <property type="entry name" value="RWD"/>
    <property type="match status" value="1"/>
</dbReference>
<evidence type="ECO:0000256" key="2">
    <source>
        <dbReference type="ARBA" id="ARBA00004906"/>
    </source>
</evidence>
<dbReference type="GO" id="GO:0008270">
    <property type="term" value="F:zinc ion binding"/>
    <property type="evidence" value="ECO:0007669"/>
    <property type="project" value="UniProtKB-KW"/>
</dbReference>
<feature type="domain" description="RING-type" evidence="13">
    <location>
        <begin position="337"/>
        <end position="384"/>
    </location>
</feature>
<comment type="similarity">
    <text evidence="10">Belongs to the RBR family. RNF14 subfamily.</text>
</comment>
<dbReference type="InterPro" id="IPR001841">
    <property type="entry name" value="Znf_RING"/>
</dbReference>
<evidence type="ECO:0000256" key="5">
    <source>
        <dbReference type="ARBA" id="ARBA00022723"/>
    </source>
</evidence>
<dbReference type="SUPFAM" id="SSF54495">
    <property type="entry name" value="UBC-like"/>
    <property type="match status" value="1"/>
</dbReference>
<evidence type="ECO:0000256" key="10">
    <source>
        <dbReference type="ARBA" id="ARBA00044508"/>
    </source>
</evidence>
<dbReference type="PROSITE" id="PS50089">
    <property type="entry name" value="ZF_RING_2"/>
    <property type="match status" value="1"/>
</dbReference>
<dbReference type="InterPro" id="IPR017907">
    <property type="entry name" value="Znf_RING_CS"/>
</dbReference>